<reference evidence="1" key="1">
    <citation type="submission" date="2021-06" db="EMBL/GenBank/DDBJ databases">
        <authorList>
            <person name="Kallberg Y."/>
            <person name="Tangrot J."/>
            <person name="Rosling A."/>
        </authorList>
    </citation>
    <scope>NUCLEOTIDE SEQUENCE</scope>
    <source>
        <strain evidence="1">IN212</strain>
    </source>
</reference>
<proteinExistence type="predicted"/>
<dbReference type="AlphaFoldDB" id="A0A9N9GKB0"/>
<feature type="non-terminal residue" evidence="1">
    <location>
        <position position="60"/>
    </location>
</feature>
<dbReference type="Proteomes" id="UP000789396">
    <property type="component" value="Unassembled WGS sequence"/>
</dbReference>
<accession>A0A9N9GKB0</accession>
<name>A0A9N9GKB0_9GLOM</name>
<keyword evidence="2" id="KW-1185">Reference proteome</keyword>
<protein>
    <submittedName>
        <fullName evidence="1">8235_t:CDS:1</fullName>
    </submittedName>
</protein>
<evidence type="ECO:0000313" key="1">
    <source>
        <dbReference type="EMBL" id="CAG8612124.1"/>
    </source>
</evidence>
<comment type="caution">
    <text evidence="1">The sequence shown here is derived from an EMBL/GenBank/DDBJ whole genome shotgun (WGS) entry which is preliminary data.</text>
</comment>
<gene>
    <name evidence="1" type="ORF">RFULGI_LOCUS7019</name>
</gene>
<evidence type="ECO:0000313" key="2">
    <source>
        <dbReference type="Proteomes" id="UP000789396"/>
    </source>
</evidence>
<organism evidence="1 2">
    <name type="scientific">Racocetra fulgida</name>
    <dbReference type="NCBI Taxonomy" id="60492"/>
    <lineage>
        <taxon>Eukaryota</taxon>
        <taxon>Fungi</taxon>
        <taxon>Fungi incertae sedis</taxon>
        <taxon>Mucoromycota</taxon>
        <taxon>Glomeromycotina</taxon>
        <taxon>Glomeromycetes</taxon>
        <taxon>Diversisporales</taxon>
        <taxon>Gigasporaceae</taxon>
        <taxon>Racocetra</taxon>
    </lineage>
</organism>
<dbReference type="EMBL" id="CAJVPZ010009719">
    <property type="protein sequence ID" value="CAG8612124.1"/>
    <property type="molecule type" value="Genomic_DNA"/>
</dbReference>
<sequence>MINDNKINEFTLSFPHIIDTYLPNITYKEELILAITDKIGRILNDIKKTHLPSETIASTE</sequence>